<reference evidence="7" key="2">
    <citation type="submission" date="2020-09" db="EMBL/GenBank/DDBJ databases">
        <authorList>
            <person name="Sun Q."/>
            <person name="Zhou Y."/>
        </authorList>
    </citation>
    <scope>NUCLEOTIDE SEQUENCE</scope>
    <source>
        <strain evidence="7">CGMCC 1.15367</strain>
    </source>
</reference>
<evidence type="ECO:0000256" key="6">
    <source>
        <dbReference type="SAM" id="Phobius"/>
    </source>
</evidence>
<keyword evidence="5 6" id="KW-0472">Membrane</keyword>
<dbReference type="PANTHER" id="PTHR30561:SF9">
    <property type="entry name" value="4-AMINO-4-DEOXY-L-ARABINOSE-PHOSPHOUNDECAPRENOL FLIPPASE SUBUNIT ARNF-RELATED"/>
    <property type="match status" value="1"/>
</dbReference>
<dbReference type="GO" id="GO:0022857">
    <property type="term" value="F:transmembrane transporter activity"/>
    <property type="evidence" value="ECO:0007669"/>
    <property type="project" value="InterPro"/>
</dbReference>
<dbReference type="Proteomes" id="UP000644699">
    <property type="component" value="Unassembled WGS sequence"/>
</dbReference>
<proteinExistence type="predicted"/>
<dbReference type="Gene3D" id="1.10.3730.20">
    <property type="match status" value="1"/>
</dbReference>
<evidence type="ECO:0000256" key="2">
    <source>
        <dbReference type="ARBA" id="ARBA00022475"/>
    </source>
</evidence>
<keyword evidence="8" id="KW-1185">Reference proteome</keyword>
<evidence type="ECO:0000256" key="3">
    <source>
        <dbReference type="ARBA" id="ARBA00022692"/>
    </source>
</evidence>
<dbReference type="InterPro" id="IPR000390">
    <property type="entry name" value="Small_drug/metabolite_transptr"/>
</dbReference>
<dbReference type="GO" id="GO:0005886">
    <property type="term" value="C:plasma membrane"/>
    <property type="evidence" value="ECO:0007669"/>
    <property type="project" value="UniProtKB-SubCell"/>
</dbReference>
<comment type="caution">
    <text evidence="7">The sequence shown here is derived from an EMBL/GenBank/DDBJ whole genome shotgun (WGS) entry which is preliminary data.</text>
</comment>
<keyword evidence="4 6" id="KW-1133">Transmembrane helix</keyword>
<evidence type="ECO:0000313" key="7">
    <source>
        <dbReference type="EMBL" id="GGD86526.1"/>
    </source>
</evidence>
<dbReference type="AlphaFoldDB" id="A0A916ZBY5"/>
<comment type="subcellular location">
    <subcellularLocation>
        <location evidence="1">Cell membrane</location>
        <topology evidence="1">Multi-pass membrane protein</topology>
    </subcellularLocation>
</comment>
<dbReference type="SUPFAM" id="SSF103481">
    <property type="entry name" value="Multidrug resistance efflux transporter EmrE"/>
    <property type="match status" value="1"/>
</dbReference>
<keyword evidence="3 6" id="KW-0812">Transmembrane</keyword>
<dbReference type="PANTHER" id="PTHR30561">
    <property type="entry name" value="SMR FAMILY PROTON-DEPENDENT DRUG EFFLUX TRANSPORTER SUGE"/>
    <property type="match status" value="1"/>
</dbReference>
<evidence type="ECO:0000256" key="4">
    <source>
        <dbReference type="ARBA" id="ARBA00022989"/>
    </source>
</evidence>
<dbReference type="EMBL" id="BMIQ01000001">
    <property type="protein sequence ID" value="GGD86526.1"/>
    <property type="molecule type" value="Genomic_DNA"/>
</dbReference>
<evidence type="ECO:0000313" key="8">
    <source>
        <dbReference type="Proteomes" id="UP000644699"/>
    </source>
</evidence>
<accession>A0A916ZBY5</accession>
<dbReference type="RefSeq" id="WP_188906323.1">
    <property type="nucleotide sequence ID" value="NZ_BMIQ01000001.1"/>
</dbReference>
<evidence type="ECO:0000256" key="5">
    <source>
        <dbReference type="ARBA" id="ARBA00023136"/>
    </source>
</evidence>
<feature type="transmembrane region" description="Helical" evidence="6">
    <location>
        <begin position="77"/>
        <end position="97"/>
    </location>
</feature>
<organism evidence="7 8">
    <name type="scientific">Aureimonas endophytica</name>
    <dbReference type="NCBI Taxonomy" id="2027858"/>
    <lineage>
        <taxon>Bacteria</taxon>
        <taxon>Pseudomonadati</taxon>
        <taxon>Pseudomonadota</taxon>
        <taxon>Alphaproteobacteria</taxon>
        <taxon>Hyphomicrobiales</taxon>
        <taxon>Aurantimonadaceae</taxon>
        <taxon>Aureimonas</taxon>
    </lineage>
</organism>
<gene>
    <name evidence="7" type="ORF">GCM10011390_01440</name>
</gene>
<reference evidence="7" key="1">
    <citation type="journal article" date="2014" name="Int. J. Syst. Evol. Microbiol.">
        <title>Complete genome sequence of Corynebacterium casei LMG S-19264T (=DSM 44701T), isolated from a smear-ripened cheese.</title>
        <authorList>
            <consortium name="US DOE Joint Genome Institute (JGI-PGF)"/>
            <person name="Walter F."/>
            <person name="Albersmeier A."/>
            <person name="Kalinowski J."/>
            <person name="Ruckert C."/>
        </authorList>
    </citation>
    <scope>NUCLEOTIDE SEQUENCE</scope>
    <source>
        <strain evidence="7">CGMCC 1.15367</strain>
    </source>
</reference>
<feature type="transmembrane region" description="Helical" evidence="6">
    <location>
        <begin position="42"/>
        <end position="70"/>
    </location>
</feature>
<dbReference type="InterPro" id="IPR037185">
    <property type="entry name" value="EmrE-like"/>
</dbReference>
<evidence type="ECO:0000256" key="1">
    <source>
        <dbReference type="ARBA" id="ARBA00004651"/>
    </source>
</evidence>
<feature type="transmembrane region" description="Helical" evidence="6">
    <location>
        <begin position="103"/>
        <end position="120"/>
    </location>
</feature>
<protein>
    <submittedName>
        <fullName evidence="7">Transporter</fullName>
    </submittedName>
</protein>
<name>A0A916ZBY5_9HYPH</name>
<sequence>MAKYLPFILFTVFTNAAAQLMLKHGMMQLGPLGLAGLNPVMKLLAIVFSPFVFLGLCTFVVSMASHLFVLSKVELSYAYPFLSLAYVVVAVATYFLFGETMNAFRLAGIALICLGTVLIAQGGAKLHDEGEATPVAANASSLTEVIR</sequence>
<keyword evidence="2" id="KW-1003">Cell membrane</keyword>